<accession>A0ABR2KEF9</accession>
<name>A0ABR2KEF9_9EUKA</name>
<dbReference type="EMBL" id="JAPFFF010000006">
    <property type="protein sequence ID" value="KAK8888380.1"/>
    <property type="molecule type" value="Genomic_DNA"/>
</dbReference>
<keyword evidence="3" id="KW-1185">Reference proteome</keyword>
<organism evidence="2 3">
    <name type="scientific">Tritrichomonas musculus</name>
    <dbReference type="NCBI Taxonomy" id="1915356"/>
    <lineage>
        <taxon>Eukaryota</taxon>
        <taxon>Metamonada</taxon>
        <taxon>Parabasalia</taxon>
        <taxon>Tritrichomonadida</taxon>
        <taxon>Tritrichomonadidae</taxon>
        <taxon>Tritrichomonas</taxon>
    </lineage>
</organism>
<evidence type="ECO:0000256" key="1">
    <source>
        <dbReference type="SAM" id="MobiDB-lite"/>
    </source>
</evidence>
<gene>
    <name evidence="2" type="ORF">M9Y10_039450</name>
</gene>
<evidence type="ECO:0000313" key="3">
    <source>
        <dbReference type="Proteomes" id="UP001470230"/>
    </source>
</evidence>
<comment type="caution">
    <text evidence="2">The sequence shown here is derived from an EMBL/GenBank/DDBJ whole genome shotgun (WGS) entry which is preliminary data.</text>
</comment>
<reference evidence="2 3" key="1">
    <citation type="submission" date="2024-04" db="EMBL/GenBank/DDBJ databases">
        <title>Tritrichomonas musculus Genome.</title>
        <authorList>
            <person name="Alves-Ferreira E."/>
            <person name="Grigg M."/>
            <person name="Lorenzi H."/>
            <person name="Galac M."/>
        </authorList>
    </citation>
    <scope>NUCLEOTIDE SEQUENCE [LARGE SCALE GENOMIC DNA]</scope>
    <source>
        <strain evidence="2 3">EAF2021</strain>
    </source>
</reference>
<dbReference type="Proteomes" id="UP001470230">
    <property type="component" value="Unassembled WGS sequence"/>
</dbReference>
<sequence>MKKSKNTDSNELEEESYAQTKSEELDKISEEKKSKSCVSNESIKIEKIQPKYEIFFKAAKRHKSYSDEYYESQNDHRLYKIRDKLELKILVEGHKFSILPVIKSLCHSEINGVLMDDDVSITNDFHGRKYKLNYISTYSYDEYMDTFKILAYQSSLVCLLVFSKESLTSINDKLDC</sequence>
<protein>
    <submittedName>
        <fullName evidence="2">Uncharacterized protein</fullName>
    </submittedName>
</protein>
<feature type="region of interest" description="Disordered" evidence="1">
    <location>
        <begin position="1"/>
        <end position="38"/>
    </location>
</feature>
<evidence type="ECO:0000313" key="2">
    <source>
        <dbReference type="EMBL" id="KAK8888380.1"/>
    </source>
</evidence>
<feature type="compositionally biased region" description="Basic and acidic residues" evidence="1">
    <location>
        <begin position="21"/>
        <end position="34"/>
    </location>
</feature>
<proteinExistence type="predicted"/>